<evidence type="ECO:0000259" key="4">
    <source>
        <dbReference type="Pfam" id="PF02954"/>
    </source>
</evidence>
<dbReference type="InterPro" id="IPR050207">
    <property type="entry name" value="Trans_regulatory_Fis"/>
</dbReference>
<dbReference type="Proteomes" id="UP000199233">
    <property type="component" value="Unassembled WGS sequence"/>
</dbReference>
<comment type="similarity">
    <text evidence="1">Belongs to the transcriptional regulatory Fis family.</text>
</comment>
<dbReference type="PIRSF" id="PIRSF002097">
    <property type="entry name" value="DNA-binding_Fis"/>
    <property type="match status" value="1"/>
</dbReference>
<dbReference type="SUPFAM" id="SSF46689">
    <property type="entry name" value="Homeodomain-like"/>
    <property type="match status" value="1"/>
</dbReference>
<dbReference type="PRINTS" id="PR01590">
    <property type="entry name" value="HTHFIS"/>
</dbReference>
<reference evidence="5 6" key="1">
    <citation type="submission" date="2016-10" db="EMBL/GenBank/DDBJ databases">
        <authorList>
            <person name="de Groot N.N."/>
        </authorList>
    </citation>
    <scope>NUCLEOTIDE SEQUENCE [LARGE SCALE GENOMIC DNA]</scope>
    <source>
        <strain evidence="5 6">DSM 25927</strain>
    </source>
</reference>
<feature type="domain" description="DNA binding HTH" evidence="4">
    <location>
        <begin position="40"/>
        <end position="78"/>
    </location>
</feature>
<evidence type="ECO:0000313" key="6">
    <source>
        <dbReference type="Proteomes" id="UP000199233"/>
    </source>
</evidence>
<gene>
    <name evidence="5" type="ORF">SAMN04488038_102300</name>
</gene>
<evidence type="ECO:0000256" key="2">
    <source>
        <dbReference type="ARBA" id="ARBA00023125"/>
    </source>
</evidence>
<evidence type="ECO:0000256" key="3">
    <source>
        <dbReference type="ARBA" id="ARBA00029540"/>
    </source>
</evidence>
<keyword evidence="2" id="KW-0238">DNA-binding</keyword>
<dbReference type="InterPro" id="IPR002197">
    <property type="entry name" value="HTH_Fis"/>
</dbReference>
<dbReference type="AlphaFoldDB" id="A0A1H9C057"/>
<dbReference type="EMBL" id="FOFS01000002">
    <property type="protein sequence ID" value="SEP94539.1"/>
    <property type="molecule type" value="Genomic_DNA"/>
</dbReference>
<keyword evidence="6" id="KW-1185">Reference proteome</keyword>
<evidence type="ECO:0000256" key="1">
    <source>
        <dbReference type="ARBA" id="ARBA00008559"/>
    </source>
</evidence>
<dbReference type="GO" id="GO:0043565">
    <property type="term" value="F:sequence-specific DNA binding"/>
    <property type="evidence" value="ECO:0007669"/>
    <property type="project" value="InterPro"/>
</dbReference>
<dbReference type="InterPro" id="IPR005412">
    <property type="entry name" value="Fis_DNA-bd"/>
</dbReference>
<protein>
    <recommendedName>
        <fullName evidence="3">Putative Fis-like DNA-binding protein</fullName>
    </recommendedName>
</protein>
<dbReference type="Pfam" id="PF02954">
    <property type="entry name" value="HTH_8"/>
    <property type="match status" value="1"/>
</dbReference>
<dbReference type="Gene3D" id="1.10.10.60">
    <property type="entry name" value="Homeodomain-like"/>
    <property type="match status" value="1"/>
</dbReference>
<dbReference type="InterPro" id="IPR009057">
    <property type="entry name" value="Homeodomain-like_sf"/>
</dbReference>
<proteinExistence type="inferred from homology"/>
<name>A0A1H9C057_9GAMM</name>
<evidence type="ECO:0000313" key="5">
    <source>
        <dbReference type="EMBL" id="SEP94539.1"/>
    </source>
</evidence>
<dbReference type="OrthoDB" id="9802388at2"/>
<dbReference type="GO" id="GO:0006355">
    <property type="term" value="P:regulation of DNA-templated transcription"/>
    <property type="evidence" value="ECO:0007669"/>
    <property type="project" value="InterPro"/>
</dbReference>
<organism evidence="5 6">
    <name type="scientific">Solimonas aquatica</name>
    <dbReference type="NCBI Taxonomy" id="489703"/>
    <lineage>
        <taxon>Bacteria</taxon>
        <taxon>Pseudomonadati</taxon>
        <taxon>Pseudomonadota</taxon>
        <taxon>Gammaproteobacteria</taxon>
        <taxon>Nevskiales</taxon>
        <taxon>Nevskiaceae</taxon>
        <taxon>Solimonas</taxon>
    </lineage>
</organism>
<dbReference type="RefSeq" id="WP_093282411.1">
    <property type="nucleotide sequence ID" value="NZ_FOFS01000002.1"/>
</dbReference>
<dbReference type="PRINTS" id="PR01591">
    <property type="entry name" value="DNABINDNGFIS"/>
</dbReference>
<dbReference type="PANTHER" id="PTHR47918:SF1">
    <property type="entry name" value="DNA-BINDING PROTEIN FIS"/>
    <property type="match status" value="1"/>
</dbReference>
<sequence>MSSLRSSDIKPLGHSVSECLDDFFRTLNGHAPQNLYDLFLDQVEPPLLKSTLRYCHGNQSRAAEMLGLNRATLRKKLKHHKIKAESP</sequence>
<dbReference type="STRING" id="489703.SAMN04488038_102300"/>
<accession>A0A1H9C057</accession>
<dbReference type="PANTHER" id="PTHR47918">
    <property type="entry name" value="DNA-BINDING PROTEIN FIS"/>
    <property type="match status" value="1"/>
</dbReference>